<evidence type="ECO:0000313" key="2">
    <source>
        <dbReference type="EMBL" id="MCT8989374.1"/>
    </source>
</evidence>
<dbReference type="EMBL" id="JAODNV010000005">
    <property type="protein sequence ID" value="MCT8989374.1"/>
    <property type="molecule type" value="Genomic_DNA"/>
</dbReference>
<organism evidence="2 3">
    <name type="scientific">Chelativorans petroleitrophicus</name>
    <dbReference type="NCBI Taxonomy" id="2975484"/>
    <lineage>
        <taxon>Bacteria</taxon>
        <taxon>Pseudomonadati</taxon>
        <taxon>Pseudomonadota</taxon>
        <taxon>Alphaproteobacteria</taxon>
        <taxon>Hyphomicrobiales</taxon>
        <taxon>Phyllobacteriaceae</taxon>
        <taxon>Chelativorans</taxon>
    </lineage>
</organism>
<feature type="transmembrane region" description="Helical" evidence="1">
    <location>
        <begin position="46"/>
        <end position="68"/>
    </location>
</feature>
<dbReference type="RefSeq" id="WP_261514117.1">
    <property type="nucleotide sequence ID" value="NZ_JAODNV010000005.1"/>
</dbReference>
<evidence type="ECO:0000313" key="3">
    <source>
        <dbReference type="Proteomes" id="UP001149009"/>
    </source>
</evidence>
<accession>A0A9X3AZ88</accession>
<reference evidence="2" key="1">
    <citation type="submission" date="2022-08" db="EMBL/GenBank/DDBJ databases">
        <title>Chelativorans sichuanense sp. nov., a paraffin oil-degrading bacterium isolated from a mixture of oil-based drill cuttings and paddy soil.</title>
        <authorList>
            <person name="Yu J."/>
            <person name="Liu H."/>
            <person name="Chen Q."/>
        </authorList>
    </citation>
    <scope>NUCLEOTIDE SEQUENCE</scope>
    <source>
        <strain evidence="2">SCAU 2101</strain>
    </source>
</reference>
<keyword evidence="3" id="KW-1185">Reference proteome</keyword>
<keyword evidence="1" id="KW-0472">Membrane</keyword>
<keyword evidence="1" id="KW-0812">Transmembrane</keyword>
<gene>
    <name evidence="2" type="ORF">NYR54_03550</name>
</gene>
<sequence>MEQGTREHELVRFRREEIAALDRFPSARRPPHRLCRSRMRRLRRALLRSFLALAALVIVASCLLYLVGVDAIGNERLRRQAEQAIEQIAGVDVDVTLGRLRLVPGRTSFFALEIGDVLIARADDGTPIARAGTLHFGLRAIPLLNGRVELARVAMAEAAFSPSGLPAGGGLAALLAAGEVIHPDTLQRAVFDSVHRAFAMTRNVGLTRVSLTDISLLPDDGDEPHLRIEELELERSDEAEITFEGSALYRDRSVVFDGQAQRSADGESIERLAFNLAAPETDDSASKAGTGLIRALGAFELALTGRETGSEDRGRLELEVRLANTLVGFDRDEILVNSAVARLASNEGDEAFSVPELMLSIGRTRINLEGRITPTEPAESAGPAIYSIDLVSRRSLIAPVDSPEPALPFTMRIAGRFEPLARRMVAERIDMRTAGGEVTASAALTMPAGMAPGVTLALYVADLPTAHAKQFWPWFAAAGARRWTLENVFGGRVRESSLRLIVPPGRLGNGVPLSAEEVYGRFNLSGTRFDIAGRLPPVRNGEGSVAFRGTDVRVELESGTIYMPSGRRVDASGGTLTIHSAHLKPRIGKLSIDVSGEASAIVELASYEPIDASRFHDLAPDDISGDMSGHINADIPLQNGIPASNLGWKVDLRYTDLSLSRPIEGQKIDAASGSLLIQPDRAEIVAEAELNGVPASLRLLQPLGGSSVERVRHVELKMNDAARDRLFPGLGMLVSGPFTVVYDELPGERTNITVQLDRARLTVPWIGWRKGPGIPASASFKMDADGGTVELSDFSLRGESFAVSGLVRLSGGQLEEARLDHVRFNRGDDYAAMIRRDGVGYAVLVEGASIDARGIIKRALEEDSGSSSSGSPKGQAGSVRVDATLGQAYGFNGESLAQVKLSYASGGDRPDRLSVSGAADRYGSITLTKSVEGDRHVVRASSDNAGAVLRFLDIYKYMEGGQLSLALEGASDSDVLSGRIDIRDFWLVNEPRMSSLVAATPDASGRVDATRVEFERAGAFLTKGRGSLAIANGVLRGPLIGSTFQGTLYDANDNMDITGTFMPIYGVNRIFGEIPLIGQILGNGRDGGLIGITYRLSGKFEDPKLQVNPISAIAPGFLRELFEFR</sequence>
<name>A0A9X3AZ88_9HYPH</name>
<proteinExistence type="predicted"/>
<dbReference type="AlphaFoldDB" id="A0A9X3AZ88"/>
<evidence type="ECO:0000256" key="1">
    <source>
        <dbReference type="SAM" id="Phobius"/>
    </source>
</evidence>
<comment type="caution">
    <text evidence="2">The sequence shown here is derived from an EMBL/GenBank/DDBJ whole genome shotgun (WGS) entry which is preliminary data.</text>
</comment>
<dbReference type="Proteomes" id="UP001149009">
    <property type="component" value="Unassembled WGS sequence"/>
</dbReference>
<protein>
    <submittedName>
        <fullName evidence="2">DUF3971 domain-containing protein</fullName>
    </submittedName>
</protein>
<keyword evidence="1" id="KW-1133">Transmembrane helix</keyword>